<dbReference type="InterPro" id="IPR044068">
    <property type="entry name" value="CB"/>
</dbReference>
<dbReference type="PANTHER" id="PTHR33050:SF8">
    <property type="entry name" value="REVERSE TRANSCRIPTASE DOMAIN-CONTAINING PROTEIN"/>
    <property type="match status" value="1"/>
</dbReference>
<proteinExistence type="predicted"/>
<dbReference type="SUPFAM" id="SSF56672">
    <property type="entry name" value="DNA/RNA polymerases"/>
    <property type="match status" value="1"/>
</dbReference>
<keyword evidence="1" id="KW-0238">DNA-binding</keyword>
<dbReference type="SUPFAM" id="SSF47823">
    <property type="entry name" value="lambda integrase-like, N-terminal domain"/>
    <property type="match status" value="1"/>
</dbReference>
<dbReference type="InterPro" id="IPR052055">
    <property type="entry name" value="Hepadnavirus_pol/RT"/>
</dbReference>
<dbReference type="Proteomes" id="UP000507470">
    <property type="component" value="Unassembled WGS sequence"/>
</dbReference>
<dbReference type="AlphaFoldDB" id="A0A6J8BHE0"/>
<evidence type="ECO:0000259" key="5">
    <source>
        <dbReference type="PROSITE" id="PS51900"/>
    </source>
</evidence>
<feature type="domain" description="Reverse transcriptase" evidence="4">
    <location>
        <begin position="1"/>
        <end position="63"/>
    </location>
</feature>
<keyword evidence="3" id="KW-0812">Transmembrane</keyword>
<name>A0A6J8BHE0_MYTCO</name>
<evidence type="ECO:0000256" key="2">
    <source>
        <dbReference type="ARBA" id="ARBA00023172"/>
    </source>
</evidence>
<keyword evidence="3" id="KW-1133">Transmembrane helix</keyword>
<dbReference type="InterPro" id="IPR013762">
    <property type="entry name" value="Integrase-like_cat_sf"/>
</dbReference>
<dbReference type="EMBL" id="CACVKT020003176">
    <property type="protein sequence ID" value="CAC5382069.1"/>
    <property type="molecule type" value="Genomic_DNA"/>
</dbReference>
<keyword evidence="3" id="KW-0472">Membrane</keyword>
<dbReference type="InterPro" id="IPR043502">
    <property type="entry name" value="DNA/RNA_pol_sf"/>
</dbReference>
<evidence type="ECO:0000313" key="6">
    <source>
        <dbReference type="EMBL" id="CAC5382069.1"/>
    </source>
</evidence>
<evidence type="ECO:0000256" key="3">
    <source>
        <dbReference type="SAM" id="Phobius"/>
    </source>
</evidence>
<dbReference type="OrthoDB" id="6144328at2759"/>
<evidence type="ECO:0000256" key="1">
    <source>
        <dbReference type="ARBA" id="ARBA00023125"/>
    </source>
</evidence>
<dbReference type="GO" id="GO:0006310">
    <property type="term" value="P:DNA recombination"/>
    <property type="evidence" value="ECO:0007669"/>
    <property type="project" value="UniProtKB-KW"/>
</dbReference>
<feature type="transmembrane region" description="Helical" evidence="3">
    <location>
        <begin position="307"/>
        <end position="326"/>
    </location>
</feature>
<evidence type="ECO:0008006" key="8">
    <source>
        <dbReference type="Google" id="ProtNLM"/>
    </source>
</evidence>
<keyword evidence="7" id="KW-1185">Reference proteome</keyword>
<dbReference type="Gene3D" id="1.10.443.10">
    <property type="entry name" value="Intergrase catalytic core"/>
    <property type="match status" value="1"/>
</dbReference>
<dbReference type="InterPro" id="IPR043128">
    <property type="entry name" value="Rev_trsase/Diguanyl_cyclase"/>
</dbReference>
<evidence type="ECO:0000259" key="4">
    <source>
        <dbReference type="PROSITE" id="PS50878"/>
    </source>
</evidence>
<dbReference type="InterPro" id="IPR011010">
    <property type="entry name" value="DNA_brk_join_enz"/>
</dbReference>
<dbReference type="CDD" id="cd09275">
    <property type="entry name" value="RNase_HI_RT_DIRS1"/>
    <property type="match status" value="1"/>
</dbReference>
<dbReference type="Gene3D" id="3.30.70.270">
    <property type="match status" value="1"/>
</dbReference>
<dbReference type="PROSITE" id="PS51900">
    <property type="entry name" value="CB"/>
    <property type="match status" value="1"/>
</dbReference>
<dbReference type="PROSITE" id="PS50878">
    <property type="entry name" value="RT_POL"/>
    <property type="match status" value="1"/>
</dbReference>
<gene>
    <name evidence="6" type="ORF">MCOR_17930</name>
</gene>
<dbReference type="SUPFAM" id="SSF56349">
    <property type="entry name" value="DNA breaking-rejoining enzymes"/>
    <property type="match status" value="1"/>
</dbReference>
<accession>A0A6J8BHE0</accession>
<dbReference type="Gene3D" id="1.10.150.130">
    <property type="match status" value="1"/>
</dbReference>
<dbReference type="GO" id="GO:0015074">
    <property type="term" value="P:DNA integration"/>
    <property type="evidence" value="ECO:0007669"/>
    <property type="project" value="InterPro"/>
</dbReference>
<dbReference type="InterPro" id="IPR000477">
    <property type="entry name" value="RT_dom"/>
</dbReference>
<dbReference type="InterPro" id="IPR010998">
    <property type="entry name" value="Integrase_recombinase_N"/>
</dbReference>
<feature type="domain" description="Core-binding (CB)" evidence="5">
    <location>
        <begin position="335"/>
        <end position="414"/>
    </location>
</feature>
<reference evidence="6 7" key="1">
    <citation type="submission" date="2020-06" db="EMBL/GenBank/DDBJ databases">
        <authorList>
            <person name="Li R."/>
            <person name="Bekaert M."/>
        </authorList>
    </citation>
    <scope>NUCLEOTIDE SEQUENCE [LARGE SCALE GENOMIC DNA]</scope>
    <source>
        <strain evidence="7">wild</strain>
    </source>
</reference>
<dbReference type="PANTHER" id="PTHR33050">
    <property type="entry name" value="REVERSE TRANSCRIPTASE DOMAIN-CONTAINING PROTEIN"/>
    <property type="match status" value="1"/>
</dbReference>
<protein>
    <recommendedName>
        <fullName evidence="8">Reverse transcriptase domain-containing protein</fullName>
    </recommendedName>
</protein>
<evidence type="ECO:0000313" key="7">
    <source>
        <dbReference type="Proteomes" id="UP000507470"/>
    </source>
</evidence>
<organism evidence="6 7">
    <name type="scientific">Mytilus coruscus</name>
    <name type="common">Sea mussel</name>
    <dbReference type="NCBI Taxonomy" id="42192"/>
    <lineage>
        <taxon>Eukaryota</taxon>
        <taxon>Metazoa</taxon>
        <taxon>Spiralia</taxon>
        <taxon>Lophotrochozoa</taxon>
        <taxon>Mollusca</taxon>
        <taxon>Bivalvia</taxon>
        <taxon>Autobranchia</taxon>
        <taxon>Pteriomorphia</taxon>
        <taxon>Mytilida</taxon>
        <taxon>Mytiloidea</taxon>
        <taxon>Mytilidae</taxon>
        <taxon>Mytilinae</taxon>
        <taxon>Mytilus</taxon>
    </lineage>
</organism>
<dbReference type="GO" id="GO:0003677">
    <property type="term" value="F:DNA binding"/>
    <property type="evidence" value="ECO:0007669"/>
    <property type="project" value="UniProtKB-KW"/>
</dbReference>
<keyword evidence="2" id="KW-0233">DNA recombination</keyword>
<sequence length="592" mass="67191">MMSRRGFTIVAYLDDFFICEKTKKRCAQALAILIALLRKLGFCISWSKVTDPCQQIVFLGVEIDSTTLETRLPTAKLHDLKSELAEFLLRKRASKKQLQSLVGKLNWASAVVRGGRVFLRRIINGIMRLKLDWHKLRLTGEILQDIKWWHNFISTFNWKSILLAKVPITSVATDACKSGGGGVYQNDWFYVNWAEDHLFALKLHINELEAFSVASAVKRWAPYWRGQRIIVNCDNAVTVSCINKGTSRNAILMSFLCELFWLSATYNFHLIAKHVPGKTNILADCISQMHDLPFCEQFLRDYVQPPLYLQIWLGTCLVMPFVFFYLGSLVSRKVRSLDSIVANFRCHTYAESTKKTYLNYFKSYAEFCRRLNITLVPLSPINLARYVAHLSSRLQFNSITNYLSIVRLLHLESGVASPIDSFFKDSVLKGAKRVLGAGIHRKLPITPKILNEIFTLLSVSSKHILEIPLSRVKNSHLCPSKALLLNFKQVPAVSAPSPVFLYLVQGKVTPLTYTAFVKMLKQNLSRLGYDSSNYSGHSFRRGGASFALECGVQADLIQSQGDWKSNAYKSYLDPSFAHRQEVMNKFAIALGK</sequence>